<dbReference type="AlphaFoldDB" id="A0A4Z2E1V3"/>
<evidence type="ECO:0000313" key="2">
    <source>
        <dbReference type="Proteomes" id="UP000314294"/>
    </source>
</evidence>
<keyword evidence="2" id="KW-1185">Reference proteome</keyword>
<accession>A0A4Z2E1V3</accession>
<dbReference type="Proteomes" id="UP000314294">
    <property type="component" value="Unassembled WGS sequence"/>
</dbReference>
<comment type="caution">
    <text evidence="1">The sequence shown here is derived from an EMBL/GenBank/DDBJ whole genome shotgun (WGS) entry which is preliminary data.</text>
</comment>
<dbReference type="EMBL" id="SRLO01020740">
    <property type="protein sequence ID" value="TNN22856.1"/>
    <property type="molecule type" value="Genomic_DNA"/>
</dbReference>
<reference evidence="1 2" key="1">
    <citation type="submission" date="2019-03" db="EMBL/GenBank/DDBJ databases">
        <title>First draft genome of Liparis tanakae, snailfish: a comprehensive survey of snailfish specific genes.</title>
        <authorList>
            <person name="Kim W."/>
            <person name="Song I."/>
            <person name="Jeong J.-H."/>
            <person name="Kim D."/>
            <person name="Kim S."/>
            <person name="Ryu S."/>
            <person name="Song J.Y."/>
            <person name="Lee S.K."/>
        </authorList>
    </citation>
    <scope>NUCLEOTIDE SEQUENCE [LARGE SCALE GENOMIC DNA]</scope>
    <source>
        <tissue evidence="1">Muscle</tissue>
    </source>
</reference>
<name>A0A4Z2E1V3_9TELE</name>
<protein>
    <submittedName>
        <fullName evidence="1">Uncharacterized protein</fullName>
    </submittedName>
</protein>
<proteinExistence type="predicted"/>
<organism evidence="1 2">
    <name type="scientific">Liparis tanakae</name>
    <name type="common">Tanaka's snailfish</name>
    <dbReference type="NCBI Taxonomy" id="230148"/>
    <lineage>
        <taxon>Eukaryota</taxon>
        <taxon>Metazoa</taxon>
        <taxon>Chordata</taxon>
        <taxon>Craniata</taxon>
        <taxon>Vertebrata</taxon>
        <taxon>Euteleostomi</taxon>
        <taxon>Actinopterygii</taxon>
        <taxon>Neopterygii</taxon>
        <taxon>Teleostei</taxon>
        <taxon>Neoteleostei</taxon>
        <taxon>Acanthomorphata</taxon>
        <taxon>Eupercaria</taxon>
        <taxon>Perciformes</taxon>
        <taxon>Cottioidei</taxon>
        <taxon>Cottales</taxon>
        <taxon>Liparidae</taxon>
        <taxon>Liparis</taxon>
    </lineage>
</organism>
<sequence>MPPRRDVSATRRFRDETLLRRRLYEDASTKTPRRRRLRDEISPCRDASMSRRLHDFLLHPSSNKSANMAPLFTT</sequence>
<evidence type="ECO:0000313" key="1">
    <source>
        <dbReference type="EMBL" id="TNN22856.1"/>
    </source>
</evidence>
<gene>
    <name evidence="1" type="ORF">EYF80_067028</name>
</gene>